<dbReference type="AlphaFoldDB" id="A0A484H4N0"/>
<accession>A0A484H4N0</accession>
<protein>
    <submittedName>
        <fullName evidence="1">Uncharacterized protein</fullName>
    </submittedName>
</protein>
<dbReference type="EMBL" id="LR026963">
    <property type="protein sequence ID" value="VBB68657.1"/>
    <property type="molecule type" value="Genomic_DNA"/>
</dbReference>
<reference evidence="1" key="1">
    <citation type="submission" date="2018-10" db="EMBL/GenBank/DDBJ databases">
        <authorList>
            <person name="Gruber-Vodicka H."/>
            <person name="Jaeckle O."/>
        </authorList>
    </citation>
    <scope>NUCLEOTIDE SEQUENCE</scope>
</reference>
<sequence>MSRRSVRELSQLQDAPQQGHMMILMMDDVDTPSEVLKERASCLVMALPAALDVKGTCRHESGS</sequence>
<evidence type="ECO:0000313" key="1">
    <source>
        <dbReference type="EMBL" id="VBB68657.1"/>
    </source>
</evidence>
<gene>
    <name evidence="1" type="ORF">RIEGSTA812A_PEG_130</name>
</gene>
<organism evidence="1">
    <name type="scientific">invertebrate metagenome</name>
    <dbReference type="NCBI Taxonomy" id="1711999"/>
    <lineage>
        <taxon>unclassified sequences</taxon>
        <taxon>metagenomes</taxon>
        <taxon>organismal metagenomes</taxon>
    </lineage>
</organism>
<proteinExistence type="predicted"/>
<name>A0A484H4N0_9ZZZZ</name>